<proteinExistence type="inferred from homology"/>
<dbReference type="Gene3D" id="1.10.3370.10">
    <property type="entry name" value="SecY subunit domain"/>
    <property type="match status" value="1"/>
</dbReference>
<evidence type="ECO:0000256" key="10">
    <source>
        <dbReference type="HAMAP-Rule" id="MF_01465"/>
    </source>
</evidence>
<dbReference type="EMBL" id="MFLE01000020">
    <property type="protein sequence ID" value="OGG61313.1"/>
    <property type="molecule type" value="Genomic_DNA"/>
</dbReference>
<dbReference type="InterPro" id="IPR030659">
    <property type="entry name" value="SecY_CS"/>
</dbReference>
<evidence type="ECO:0000256" key="4">
    <source>
        <dbReference type="ARBA" id="ARBA00022692"/>
    </source>
</evidence>
<evidence type="ECO:0000256" key="2">
    <source>
        <dbReference type="ARBA" id="ARBA00005751"/>
    </source>
</evidence>
<comment type="caution">
    <text evidence="14">The sequence shown here is derived from an EMBL/GenBank/DDBJ whole genome shotgun (WGS) entry which is preliminary data.</text>
</comment>
<dbReference type="PRINTS" id="PR00303">
    <property type="entry name" value="SECYTRNLCASE"/>
</dbReference>
<evidence type="ECO:0000313" key="14">
    <source>
        <dbReference type="EMBL" id="OGG61313.1"/>
    </source>
</evidence>
<feature type="transmembrane region" description="Helical" evidence="10">
    <location>
        <begin position="265"/>
        <end position="288"/>
    </location>
</feature>
<keyword evidence="5 10" id="KW-0653">Protein transport</keyword>
<comment type="subcellular location">
    <subcellularLocation>
        <location evidence="10">Cell membrane</location>
        <topology evidence="10">Multi-pass membrane protein</topology>
    </subcellularLocation>
    <subcellularLocation>
        <location evidence="1 12">Membrane</location>
        <topology evidence="1 12">Multi-pass membrane protein</topology>
    </subcellularLocation>
</comment>
<dbReference type="InterPro" id="IPR002208">
    <property type="entry name" value="SecY/SEC61-alpha"/>
</dbReference>
<dbReference type="GO" id="GO:0006605">
    <property type="term" value="P:protein targeting"/>
    <property type="evidence" value="ECO:0007669"/>
    <property type="project" value="UniProtKB-UniRule"/>
</dbReference>
<evidence type="ECO:0000256" key="9">
    <source>
        <dbReference type="ARBA" id="ARBA00039733"/>
    </source>
</evidence>
<keyword evidence="10" id="KW-1003">Cell membrane</keyword>
<dbReference type="Proteomes" id="UP000176511">
    <property type="component" value="Unassembled WGS sequence"/>
</dbReference>
<dbReference type="NCBIfam" id="TIGR00967">
    <property type="entry name" value="3a0501s007"/>
    <property type="match status" value="1"/>
</dbReference>
<dbReference type="InterPro" id="IPR026593">
    <property type="entry name" value="SecY"/>
</dbReference>
<dbReference type="PANTHER" id="PTHR10906">
    <property type="entry name" value="SECY/SEC61-ALPHA FAMILY MEMBER"/>
    <property type="match status" value="1"/>
</dbReference>
<dbReference type="AlphaFoldDB" id="A0A1F6DIS4"/>
<feature type="transmembrane region" description="Helical" evidence="10">
    <location>
        <begin position="366"/>
        <end position="384"/>
    </location>
</feature>
<evidence type="ECO:0000256" key="3">
    <source>
        <dbReference type="ARBA" id="ARBA00022448"/>
    </source>
</evidence>
<keyword evidence="8 10" id="KW-0472">Membrane</keyword>
<dbReference type="SUPFAM" id="SSF103491">
    <property type="entry name" value="Preprotein translocase SecY subunit"/>
    <property type="match status" value="1"/>
</dbReference>
<keyword evidence="7 10" id="KW-0811">Translocation</keyword>
<feature type="transmembrane region" description="Helical" evidence="10">
    <location>
        <begin position="150"/>
        <end position="167"/>
    </location>
</feature>
<dbReference type="STRING" id="1798491.A3C87_01105"/>
<evidence type="ECO:0000256" key="5">
    <source>
        <dbReference type="ARBA" id="ARBA00022927"/>
    </source>
</evidence>
<keyword evidence="3 10" id="KW-0813">Transport</keyword>
<reference evidence="14 15" key="1">
    <citation type="journal article" date="2016" name="Nat. Commun.">
        <title>Thousands of microbial genomes shed light on interconnected biogeochemical processes in an aquifer system.</title>
        <authorList>
            <person name="Anantharaman K."/>
            <person name="Brown C.T."/>
            <person name="Hug L.A."/>
            <person name="Sharon I."/>
            <person name="Castelle C.J."/>
            <person name="Probst A.J."/>
            <person name="Thomas B.C."/>
            <person name="Singh A."/>
            <person name="Wilkins M.J."/>
            <person name="Karaoz U."/>
            <person name="Brodie E.L."/>
            <person name="Williams K.H."/>
            <person name="Hubbard S.S."/>
            <person name="Banfield J.F."/>
        </authorList>
    </citation>
    <scope>NUCLEOTIDE SEQUENCE [LARGE SCALE GENOMIC DNA]</scope>
</reference>
<dbReference type="GO" id="GO:0065002">
    <property type="term" value="P:intracellular protein transmembrane transport"/>
    <property type="evidence" value="ECO:0007669"/>
    <property type="project" value="UniProtKB-UniRule"/>
</dbReference>
<feature type="transmembrane region" description="Helical" evidence="10">
    <location>
        <begin position="59"/>
        <end position="82"/>
    </location>
</feature>
<comment type="subunit">
    <text evidence="10">Component of the Sec protein translocase complex. Heterotrimer consisting of SecY, SecE and SecG subunits. The heterotrimers can form oligomers, although 1 heterotrimer is thought to be able to translocate proteins. Interacts with the ribosome. Interacts with SecDF, and other proteins may be involved. Interacts with SecA.</text>
</comment>
<dbReference type="InterPro" id="IPR023201">
    <property type="entry name" value="SecY_dom_sf"/>
</dbReference>
<sequence>MHTFIEKLKVIVRDKQLRNRILFVLGAIAMFRVLAQIPIPGANHAAVAEFFAANQFFGLFNVFSGGGLTTLSIMMLGVGPYITASIIMQLMTVISPKLKELHSEEGEAGRAKFTQWSRLLTLPLAVLQGFGFLTLLKSQGVLLIATPQQFVMNLMIVVAGAMLLLWIGELVSEFGIGNGISIIIFAGIVASLPQTFSQVAVTATKAQIPLYVGFALIAAMAIYAIVVMTQAERKIPTTHARQAGSANAYGSTGSYIPLRLNQAGVIPIIFALSLLTFPQIVAAMLGYVQKPGYQEAAQKVIAFLADNTVYGIFYFCLVLFFTYFYTAITFEPGRMSKNLQRSGAFIPGIRPGIETETYLGTVVTRLTLVGALFLGAVAVLPIMLQAATGLTAVTVGGTAILIAVSVIIDFVRRVDAQVLMRQ</sequence>
<evidence type="ECO:0000256" key="6">
    <source>
        <dbReference type="ARBA" id="ARBA00022989"/>
    </source>
</evidence>
<dbReference type="PROSITE" id="PS00755">
    <property type="entry name" value="SECY_1"/>
    <property type="match status" value="1"/>
</dbReference>
<feature type="transmembrane region" description="Helical" evidence="10">
    <location>
        <begin position="174"/>
        <end position="196"/>
    </location>
</feature>
<dbReference type="GO" id="GO:0043952">
    <property type="term" value="P:protein transport by the Sec complex"/>
    <property type="evidence" value="ECO:0007669"/>
    <property type="project" value="UniProtKB-UniRule"/>
</dbReference>
<keyword evidence="4 10" id="KW-0812">Transmembrane</keyword>
<evidence type="ECO:0000256" key="11">
    <source>
        <dbReference type="RuleBase" id="RU000537"/>
    </source>
</evidence>
<evidence type="ECO:0000256" key="1">
    <source>
        <dbReference type="ARBA" id="ARBA00004141"/>
    </source>
</evidence>
<dbReference type="FunFam" id="1.10.3370.10:FF:000001">
    <property type="entry name" value="Preprotein translocase subunit SecY"/>
    <property type="match status" value="1"/>
</dbReference>
<dbReference type="PIRSF" id="PIRSF004557">
    <property type="entry name" value="SecY"/>
    <property type="match status" value="1"/>
</dbReference>
<feature type="transmembrane region" description="Helical" evidence="10">
    <location>
        <begin position="21"/>
        <end position="39"/>
    </location>
</feature>
<evidence type="ECO:0000256" key="12">
    <source>
        <dbReference type="RuleBase" id="RU003484"/>
    </source>
</evidence>
<comment type="similarity">
    <text evidence="2 10 13">Belongs to the SecY/SEC61-alpha family.</text>
</comment>
<feature type="transmembrane region" description="Helical" evidence="10">
    <location>
        <begin position="119"/>
        <end position="138"/>
    </location>
</feature>
<gene>
    <name evidence="10" type="primary">secY</name>
    <name evidence="14" type="ORF">A3C87_01105</name>
</gene>
<feature type="transmembrane region" description="Helical" evidence="10">
    <location>
        <begin position="390"/>
        <end position="411"/>
    </location>
</feature>
<evidence type="ECO:0000313" key="15">
    <source>
        <dbReference type="Proteomes" id="UP000176511"/>
    </source>
</evidence>
<evidence type="ECO:0000256" key="13">
    <source>
        <dbReference type="RuleBase" id="RU004349"/>
    </source>
</evidence>
<accession>A0A1F6DIS4</accession>
<evidence type="ECO:0000256" key="7">
    <source>
        <dbReference type="ARBA" id="ARBA00023010"/>
    </source>
</evidence>
<keyword evidence="6 10" id="KW-1133">Transmembrane helix</keyword>
<organism evidence="14 15">
    <name type="scientific">Candidatus Kaiserbacteria bacterium RIFCSPHIGHO2_02_FULL_49_34</name>
    <dbReference type="NCBI Taxonomy" id="1798491"/>
    <lineage>
        <taxon>Bacteria</taxon>
        <taxon>Candidatus Kaiseribacteriota</taxon>
    </lineage>
</organism>
<protein>
    <recommendedName>
        <fullName evidence="9 10">Protein translocase subunit SecY</fullName>
    </recommendedName>
</protein>
<feature type="transmembrane region" description="Helical" evidence="10">
    <location>
        <begin position="208"/>
        <end position="226"/>
    </location>
</feature>
<dbReference type="PROSITE" id="PS00756">
    <property type="entry name" value="SECY_2"/>
    <property type="match status" value="1"/>
</dbReference>
<name>A0A1F6DIS4_9BACT</name>
<dbReference type="GO" id="GO:0005886">
    <property type="term" value="C:plasma membrane"/>
    <property type="evidence" value="ECO:0007669"/>
    <property type="project" value="UniProtKB-SubCell"/>
</dbReference>
<feature type="transmembrane region" description="Helical" evidence="10">
    <location>
        <begin position="308"/>
        <end position="328"/>
    </location>
</feature>
<comment type="function">
    <text evidence="10 11">The central subunit of the protein translocation channel SecYEG. Consists of two halves formed by TMs 1-5 and 6-10. These two domains form a lateral gate at the front which open onto the bilayer between TMs 2 and 7, and are clamped together by SecE at the back. The channel is closed by both a pore ring composed of hydrophobic SecY resides and a short helix (helix 2A) on the extracellular side of the membrane which forms a plug. The plug probably moves laterally to allow the channel to open. The ring and the pore may move independently.</text>
</comment>
<dbReference type="HAMAP" id="MF_01465">
    <property type="entry name" value="SecY"/>
    <property type="match status" value="1"/>
</dbReference>
<dbReference type="Pfam" id="PF00344">
    <property type="entry name" value="SecY"/>
    <property type="match status" value="1"/>
</dbReference>
<evidence type="ECO:0000256" key="8">
    <source>
        <dbReference type="ARBA" id="ARBA00023136"/>
    </source>
</evidence>